<evidence type="ECO:0000256" key="3">
    <source>
        <dbReference type="ARBA" id="ARBA00023239"/>
    </source>
</evidence>
<dbReference type="InterPro" id="IPR001381">
    <property type="entry name" value="DHquinase_I"/>
</dbReference>
<name>A0A2X2YJ35_9ACTO</name>
<dbReference type="GO" id="GO:0046279">
    <property type="term" value="P:3,4-dihydroxybenzoate biosynthetic process"/>
    <property type="evidence" value="ECO:0007669"/>
    <property type="project" value="TreeGrafter"/>
</dbReference>
<evidence type="ECO:0000313" key="6">
    <source>
        <dbReference type="Proteomes" id="UP000250245"/>
    </source>
</evidence>
<dbReference type="InterPro" id="IPR013785">
    <property type="entry name" value="Aldolase_TIM"/>
</dbReference>
<dbReference type="GO" id="GO:0003855">
    <property type="term" value="F:3-dehydroquinate dehydratase activity"/>
    <property type="evidence" value="ECO:0007669"/>
    <property type="project" value="UniProtKB-EC"/>
</dbReference>
<sequence length="270" mass="29748">MSDLFADWRRPTFITSVNPGMLGYDRLIRDMHPRVELVEIRLDGVWLSRGSFQGTKRDFAEIENLLRQAREQVKRPILATFRTEGGHVSITAEVYESLVAQAAKCADWVDVESNYPYLGMTAEQATAAAENPHVQEDNEKRLTSLLRNIHGNGTGVILSRHCWEPSPNSEKEVSDLLIYQLNLGADVSKAAFSPQTPQQLANLQKGGKTTFLLTHRPTILIGMGALGQPTRLAGPQLGNWGTFVTVGGPQSAPGQLPLAQLELRYPASGF</sequence>
<organism evidence="5 6">
    <name type="scientific">Mobiluncus curtisii</name>
    <dbReference type="NCBI Taxonomy" id="2051"/>
    <lineage>
        <taxon>Bacteria</taxon>
        <taxon>Bacillati</taxon>
        <taxon>Actinomycetota</taxon>
        <taxon>Actinomycetes</taxon>
        <taxon>Actinomycetales</taxon>
        <taxon>Actinomycetaceae</taxon>
        <taxon>Mobiluncus</taxon>
    </lineage>
</organism>
<keyword evidence="4" id="KW-0704">Schiff base</keyword>
<gene>
    <name evidence="5" type="primary">quiB</name>
    <name evidence="5" type="ORF">NCTC11820_00455</name>
</gene>
<reference evidence="5 6" key="1">
    <citation type="submission" date="2018-06" db="EMBL/GenBank/DDBJ databases">
        <authorList>
            <consortium name="Pathogen Informatics"/>
            <person name="Doyle S."/>
        </authorList>
    </citation>
    <scope>NUCLEOTIDE SEQUENCE [LARGE SCALE GENOMIC DNA]</scope>
    <source>
        <strain evidence="5 6">NCTC11820</strain>
    </source>
</reference>
<dbReference type="EMBL" id="UASJ01000001">
    <property type="protein sequence ID" value="SQB64124.1"/>
    <property type="molecule type" value="Genomic_DNA"/>
</dbReference>
<comment type="catalytic activity">
    <reaction evidence="1">
        <text>3-dehydroquinate = 3-dehydroshikimate + H2O</text>
        <dbReference type="Rhea" id="RHEA:21096"/>
        <dbReference type="ChEBI" id="CHEBI:15377"/>
        <dbReference type="ChEBI" id="CHEBI:16630"/>
        <dbReference type="ChEBI" id="CHEBI:32364"/>
        <dbReference type="EC" id="4.2.1.10"/>
    </reaction>
</comment>
<dbReference type="EC" id="4.2.1.10" evidence="2"/>
<evidence type="ECO:0000256" key="4">
    <source>
        <dbReference type="ARBA" id="ARBA00023270"/>
    </source>
</evidence>
<dbReference type="GeneID" id="55564398"/>
<dbReference type="SUPFAM" id="SSF51569">
    <property type="entry name" value="Aldolase"/>
    <property type="match status" value="1"/>
</dbReference>
<dbReference type="Gene3D" id="3.20.20.70">
    <property type="entry name" value="Aldolase class I"/>
    <property type="match status" value="1"/>
</dbReference>
<protein>
    <recommendedName>
        <fullName evidence="2">3-dehydroquinate dehydratase</fullName>
        <ecNumber evidence="2">4.2.1.10</ecNumber>
    </recommendedName>
</protein>
<accession>A0A2X2YJ35</accession>
<dbReference type="RefSeq" id="WP_236585923.1">
    <property type="nucleotide sequence ID" value="NZ_CP068112.1"/>
</dbReference>
<evidence type="ECO:0000256" key="2">
    <source>
        <dbReference type="ARBA" id="ARBA00012060"/>
    </source>
</evidence>
<dbReference type="InterPro" id="IPR050146">
    <property type="entry name" value="Type-I_3-dehydroquinase"/>
</dbReference>
<dbReference type="PANTHER" id="PTHR43699:SF1">
    <property type="entry name" value="3-DEHYDROQUINATE DEHYDRATASE"/>
    <property type="match status" value="1"/>
</dbReference>
<dbReference type="PANTHER" id="PTHR43699">
    <property type="entry name" value="3-DEHYDROQUINATE DEHYDRATASE"/>
    <property type="match status" value="1"/>
</dbReference>
<evidence type="ECO:0000313" key="5">
    <source>
        <dbReference type="EMBL" id="SQB64124.1"/>
    </source>
</evidence>
<dbReference type="Pfam" id="PF01487">
    <property type="entry name" value="DHquinase_I"/>
    <property type="match status" value="1"/>
</dbReference>
<dbReference type="Proteomes" id="UP000250245">
    <property type="component" value="Unassembled WGS sequence"/>
</dbReference>
<dbReference type="AlphaFoldDB" id="A0A2X2YJ35"/>
<dbReference type="CDD" id="cd00502">
    <property type="entry name" value="DHQase_I"/>
    <property type="match status" value="1"/>
</dbReference>
<evidence type="ECO:0000256" key="1">
    <source>
        <dbReference type="ARBA" id="ARBA00001864"/>
    </source>
</evidence>
<proteinExistence type="predicted"/>
<keyword evidence="3 5" id="KW-0456">Lyase</keyword>